<dbReference type="PROSITE" id="PS00660">
    <property type="entry name" value="FERM_1"/>
    <property type="match status" value="1"/>
</dbReference>
<organism evidence="2 3">
    <name type="scientific">Meloidogyne graminicola</name>
    <dbReference type="NCBI Taxonomy" id="189291"/>
    <lineage>
        <taxon>Eukaryota</taxon>
        <taxon>Metazoa</taxon>
        <taxon>Ecdysozoa</taxon>
        <taxon>Nematoda</taxon>
        <taxon>Chromadorea</taxon>
        <taxon>Rhabditida</taxon>
        <taxon>Tylenchina</taxon>
        <taxon>Tylenchomorpha</taxon>
        <taxon>Tylenchoidea</taxon>
        <taxon>Meloidogynidae</taxon>
        <taxon>Meloidogyninae</taxon>
        <taxon>Meloidogyne</taxon>
    </lineage>
</organism>
<dbReference type="InterPro" id="IPR019749">
    <property type="entry name" value="Band_41_domain"/>
</dbReference>
<dbReference type="GO" id="GO:0001726">
    <property type="term" value="C:ruffle"/>
    <property type="evidence" value="ECO:0007669"/>
    <property type="project" value="InterPro"/>
</dbReference>
<gene>
    <name evidence="2" type="ORF">Mgra_00002918</name>
</gene>
<dbReference type="GO" id="GO:0030036">
    <property type="term" value="P:actin cytoskeleton organization"/>
    <property type="evidence" value="ECO:0007669"/>
    <property type="project" value="TreeGrafter"/>
</dbReference>
<name>A0A8S9ZWM1_9BILA</name>
<evidence type="ECO:0000313" key="2">
    <source>
        <dbReference type="EMBL" id="KAF7637661.1"/>
    </source>
</evidence>
<proteinExistence type="predicted"/>
<dbReference type="InterPro" id="IPR000299">
    <property type="entry name" value="FERM_domain"/>
</dbReference>
<reference evidence="2" key="1">
    <citation type="journal article" date="2020" name="Ecol. Evol.">
        <title>Genome structure and content of the rice root-knot nematode (Meloidogyne graminicola).</title>
        <authorList>
            <person name="Phan N.T."/>
            <person name="Danchin E.G.J."/>
            <person name="Klopp C."/>
            <person name="Perfus-Barbeoch L."/>
            <person name="Kozlowski D.K."/>
            <person name="Koutsovoulos G.D."/>
            <person name="Lopez-Roques C."/>
            <person name="Bouchez O."/>
            <person name="Zahm M."/>
            <person name="Besnard G."/>
            <person name="Bellafiore S."/>
        </authorList>
    </citation>
    <scope>NUCLEOTIDE SEQUENCE</scope>
    <source>
        <strain evidence="2">VN-18</strain>
    </source>
</reference>
<dbReference type="Gene3D" id="1.20.1420.10">
    <property type="entry name" value="Talin, central domain"/>
    <property type="match status" value="1"/>
</dbReference>
<dbReference type="InterPro" id="IPR036476">
    <property type="entry name" value="Talin_cent_sf"/>
</dbReference>
<evidence type="ECO:0000259" key="1">
    <source>
        <dbReference type="PROSITE" id="PS50057"/>
    </source>
</evidence>
<dbReference type="InterPro" id="IPR014352">
    <property type="entry name" value="FERM/acyl-CoA-bd_prot_sf"/>
</dbReference>
<dbReference type="CDD" id="cd17090">
    <property type="entry name" value="FERM_F1_TLN"/>
    <property type="match status" value="1"/>
</dbReference>
<dbReference type="EMBL" id="JABEBT010000018">
    <property type="protein sequence ID" value="KAF7637661.1"/>
    <property type="molecule type" value="Genomic_DNA"/>
</dbReference>
<dbReference type="InterPro" id="IPR019748">
    <property type="entry name" value="FERM_central"/>
</dbReference>
<dbReference type="InterPro" id="IPR032425">
    <property type="entry name" value="FERM_f0"/>
</dbReference>
<dbReference type="InterPro" id="IPR015224">
    <property type="entry name" value="Talin_cent"/>
</dbReference>
<dbReference type="Pfam" id="PF09141">
    <property type="entry name" value="Talin_middle"/>
    <property type="match status" value="1"/>
</dbReference>
<dbReference type="Pfam" id="PF16511">
    <property type="entry name" value="FERM_f0"/>
    <property type="match status" value="1"/>
</dbReference>
<accession>A0A8S9ZWM1</accession>
<dbReference type="GO" id="GO:0005886">
    <property type="term" value="C:plasma membrane"/>
    <property type="evidence" value="ECO:0007669"/>
    <property type="project" value="TreeGrafter"/>
</dbReference>
<sequence>MYLLTLNIECHEIGVKKTMHFEPRTLVHDACRMIRDKLDPLSGNPNDYGLFRVEDDQTKCVWMENGRTLEYYLIRNGDTLEYKNKIRSLRIRTSDGGAVKTIFVDESQPISQLMVVICSKMGIANHEEYSLVRGFSITFDGTDENSYGHGQHHQIQRNDRERTPYANGIDQHLYEGEIRGHKGKGVLENAFMNTIGRKKEKQIQQLRVKLHTEEEIHWVDHSKTLLEQNIGDDEELTLRRKFFFSDTNVDTRDPVQLNLLYIQCRGGVLRGFHPVGRDTAIRLAALQCYIEYGPFEEGIQKNVDLKNLLPKEYSRAKELEKNIIQEYRELIYEDSAAPKKKYCELCQSLPTMVEDIVAPAMDAHEECQLALVETIEATIRAVEEAEEEIVKPHIDLPRFGETQRHWRVEVKKESVGDRLAAMGAATSEFILINVVQLTAIPEESTVDTRLGNATATIGSNLPEMGRGVRELAALMPDEHRVDELFNEDSKFFNVFGNFLDKVHPEHQEKRANILSPASRVGELSNDFLSTIQDRTKDEISFYDEFEMKVQPLATSTPHLFLRQLIFNYFEKNFSG</sequence>
<feature type="domain" description="FERM" evidence="1">
    <location>
        <begin position="87"/>
        <end position="486"/>
    </location>
</feature>
<dbReference type="GO" id="GO:0005200">
    <property type="term" value="F:structural constituent of cytoskeleton"/>
    <property type="evidence" value="ECO:0007669"/>
    <property type="project" value="InterPro"/>
</dbReference>
<dbReference type="Proteomes" id="UP000605970">
    <property type="component" value="Unassembled WGS sequence"/>
</dbReference>
<dbReference type="CDD" id="cd17089">
    <property type="entry name" value="FERM_F0_TLN"/>
    <property type="match status" value="1"/>
</dbReference>
<dbReference type="Gene3D" id="3.10.20.90">
    <property type="entry name" value="Phosphatidylinositol 3-kinase Catalytic Subunit, Chain A, domain 1"/>
    <property type="match status" value="2"/>
</dbReference>
<dbReference type="Gene3D" id="1.20.80.10">
    <property type="match status" value="1"/>
</dbReference>
<dbReference type="InterPro" id="IPR035963">
    <property type="entry name" value="FERM_2"/>
</dbReference>
<dbReference type="CDD" id="cd14473">
    <property type="entry name" value="FERM_B-lobe"/>
    <property type="match status" value="1"/>
</dbReference>
<dbReference type="InterPro" id="IPR019747">
    <property type="entry name" value="FERM_CS"/>
</dbReference>
<keyword evidence="3" id="KW-1185">Reference proteome</keyword>
<dbReference type="GO" id="GO:0005178">
    <property type="term" value="F:integrin binding"/>
    <property type="evidence" value="ECO:0007669"/>
    <property type="project" value="TreeGrafter"/>
</dbReference>
<protein>
    <submittedName>
        <fullName evidence="2">FERM domain-containing protein</fullName>
    </submittedName>
</protein>
<dbReference type="GO" id="GO:0005737">
    <property type="term" value="C:cytoplasm"/>
    <property type="evidence" value="ECO:0007669"/>
    <property type="project" value="TreeGrafter"/>
</dbReference>
<dbReference type="PANTHER" id="PTHR19981:SF1">
    <property type="entry name" value="RHEA, ISOFORM B"/>
    <property type="match status" value="1"/>
</dbReference>
<dbReference type="PROSITE" id="PS50057">
    <property type="entry name" value="FERM_3"/>
    <property type="match status" value="1"/>
</dbReference>
<evidence type="ECO:0000313" key="3">
    <source>
        <dbReference type="Proteomes" id="UP000605970"/>
    </source>
</evidence>
<dbReference type="PANTHER" id="PTHR19981">
    <property type="entry name" value="TALIN"/>
    <property type="match status" value="1"/>
</dbReference>
<dbReference type="GO" id="GO:0005925">
    <property type="term" value="C:focal adhesion"/>
    <property type="evidence" value="ECO:0007669"/>
    <property type="project" value="InterPro"/>
</dbReference>
<dbReference type="AlphaFoldDB" id="A0A8S9ZWM1"/>
<dbReference type="SMART" id="SM00295">
    <property type="entry name" value="B41"/>
    <property type="match status" value="1"/>
</dbReference>
<dbReference type="OrthoDB" id="5845093at2759"/>
<dbReference type="SUPFAM" id="SSF47031">
    <property type="entry name" value="Second domain of FERM"/>
    <property type="match status" value="1"/>
</dbReference>
<comment type="caution">
    <text evidence="2">The sequence shown here is derived from an EMBL/GenBank/DDBJ whole genome shotgun (WGS) entry which is preliminary data.</text>
</comment>
<dbReference type="SUPFAM" id="SSF109880">
    <property type="entry name" value="A middle domain of Talin 1"/>
    <property type="match status" value="1"/>
</dbReference>
<dbReference type="GO" id="GO:0098609">
    <property type="term" value="P:cell-cell adhesion"/>
    <property type="evidence" value="ECO:0007669"/>
    <property type="project" value="TreeGrafter"/>
</dbReference>
<dbReference type="Pfam" id="PF00373">
    <property type="entry name" value="FERM_M"/>
    <property type="match status" value="1"/>
</dbReference>